<accession>A0A1C7ZAH5</accession>
<protein>
    <recommendedName>
        <fullName evidence="4">DUF2066 domain-containing protein</fullName>
    </recommendedName>
</protein>
<dbReference type="OrthoDB" id="6195299at2"/>
<organism evidence="2 3">
    <name type="scientific">Pseudomonas syringae</name>
    <dbReference type="NCBI Taxonomy" id="317"/>
    <lineage>
        <taxon>Bacteria</taxon>
        <taxon>Pseudomonadati</taxon>
        <taxon>Pseudomonadota</taxon>
        <taxon>Gammaproteobacteria</taxon>
        <taxon>Pseudomonadales</taxon>
        <taxon>Pseudomonadaceae</taxon>
        <taxon>Pseudomonas</taxon>
    </lineage>
</organism>
<gene>
    <name evidence="2" type="ORF">AFK24_04305</name>
</gene>
<name>A0A1C7ZAH5_PSESX</name>
<dbReference type="RefSeq" id="WP_065832061.1">
    <property type="nucleotide sequence ID" value="NZ_LGSI01000016.1"/>
</dbReference>
<dbReference type="AlphaFoldDB" id="A0A1C7ZAH5"/>
<keyword evidence="1" id="KW-0732">Signal</keyword>
<dbReference type="PATRIC" id="fig|317.243.peg.4437"/>
<dbReference type="Proteomes" id="UP000093104">
    <property type="component" value="Unassembled WGS sequence"/>
</dbReference>
<feature type="signal peptide" evidence="1">
    <location>
        <begin position="1"/>
        <end position="21"/>
    </location>
</feature>
<reference evidence="2 3" key="1">
    <citation type="submission" date="2015-07" db="EMBL/GenBank/DDBJ databases">
        <title>Draft genome sequence of a diazotrophic, plant growth-promoting rhizobacterium of the Pseudomonas syringae complex.</title>
        <authorList>
            <person name="Patten C.L."/>
            <person name="Jeong H."/>
        </authorList>
    </citation>
    <scope>NUCLEOTIDE SEQUENCE [LARGE SCALE GENOMIC DNA]</scope>
    <source>
        <strain evidence="2 3">GR12-2</strain>
    </source>
</reference>
<dbReference type="Pfam" id="PF09839">
    <property type="entry name" value="DUF2066"/>
    <property type="match status" value="1"/>
</dbReference>
<proteinExistence type="predicted"/>
<dbReference type="EMBL" id="LGSI01000016">
    <property type="protein sequence ID" value="OCR26349.1"/>
    <property type="molecule type" value="Genomic_DNA"/>
</dbReference>
<sequence>MGLSKIFFASCLSFICLPSFAETVNNLYQVREPVSGQTPDERTRATQAALDTLVLRLTGDTKSVQGPALAELRKNPQQIISQFGYEAGPPESLLVDFDPASTDRSLRQAGLPIWGSNRPTILGWWLNDATDGSNLVGDGQSSAEPLRRAAQHRGLPLRLPLADLGEQGVGTAKNLEGTDATPLKEASERYGADALLAVHAKEEGGQWQGKWRLWLGDQREQGTATGATSDALADAVLLAVSQRLAPRFVVKPGAASGLLLEVQGMNLERYAQLMRLLEPFGARLKSVDGERITYEVSANADQLRSQLSLAKLQEVPAGEVAPVPVAAAPVDGTTAAPGAAPLIVPATGPQLHFRW</sequence>
<evidence type="ECO:0008006" key="4">
    <source>
        <dbReference type="Google" id="ProtNLM"/>
    </source>
</evidence>
<evidence type="ECO:0000256" key="1">
    <source>
        <dbReference type="SAM" id="SignalP"/>
    </source>
</evidence>
<evidence type="ECO:0000313" key="2">
    <source>
        <dbReference type="EMBL" id="OCR26349.1"/>
    </source>
</evidence>
<evidence type="ECO:0000313" key="3">
    <source>
        <dbReference type="Proteomes" id="UP000093104"/>
    </source>
</evidence>
<feature type="chain" id="PRO_5008892328" description="DUF2066 domain-containing protein" evidence="1">
    <location>
        <begin position="22"/>
        <end position="355"/>
    </location>
</feature>
<comment type="caution">
    <text evidence="2">The sequence shown here is derived from an EMBL/GenBank/DDBJ whole genome shotgun (WGS) entry which is preliminary data.</text>
</comment>
<dbReference type="InterPro" id="IPR018642">
    <property type="entry name" value="DUF2066"/>
</dbReference>